<keyword evidence="2" id="KW-1185">Reference proteome</keyword>
<evidence type="ECO:0000313" key="1">
    <source>
        <dbReference type="EMBL" id="KIY53555.1"/>
    </source>
</evidence>
<dbReference type="EMBL" id="KN881606">
    <property type="protein sequence ID" value="KIY53555.1"/>
    <property type="molecule type" value="Genomic_DNA"/>
</dbReference>
<dbReference type="Proteomes" id="UP000054144">
    <property type="component" value="Unassembled WGS sequence"/>
</dbReference>
<dbReference type="PANTHER" id="PTHR33266:SF1">
    <property type="entry name" value="F-BOX DOMAIN-CONTAINING PROTEIN"/>
    <property type="match status" value="1"/>
</dbReference>
<name>A0A0D7ANW3_9AGAR</name>
<gene>
    <name evidence="1" type="ORF">FISHEDRAFT_68770</name>
</gene>
<reference evidence="1 2" key="1">
    <citation type="journal article" date="2015" name="Fungal Genet. Biol.">
        <title>Evolution of novel wood decay mechanisms in Agaricales revealed by the genome sequences of Fistulina hepatica and Cylindrobasidium torrendii.</title>
        <authorList>
            <person name="Floudas D."/>
            <person name="Held B.W."/>
            <person name="Riley R."/>
            <person name="Nagy L.G."/>
            <person name="Koehler G."/>
            <person name="Ransdell A.S."/>
            <person name="Younus H."/>
            <person name="Chow J."/>
            <person name="Chiniquy J."/>
            <person name="Lipzen A."/>
            <person name="Tritt A."/>
            <person name="Sun H."/>
            <person name="Haridas S."/>
            <person name="LaButti K."/>
            <person name="Ohm R.A."/>
            <person name="Kues U."/>
            <person name="Blanchette R.A."/>
            <person name="Grigoriev I.V."/>
            <person name="Minto R.E."/>
            <person name="Hibbett D.S."/>
        </authorList>
    </citation>
    <scope>NUCLEOTIDE SEQUENCE [LARGE SCALE GENOMIC DNA]</scope>
    <source>
        <strain evidence="1 2">ATCC 64428</strain>
    </source>
</reference>
<sequence length="682" mass="76170">MSTLLTVRLFSHLERGNRGFPAADEALYDLFAPHSTYLYSWLKLSTLMQAFLIALFEEVEKAIAEHAPNSEDLPSWFRQYMTKGQTFDSQGQKRKSLYEAIAKGTTSLLDSTNAGASTVEYHLRLLAAAAKLLEHFKSDEPDESSHPHVILAFDEAHTLTRDVEEYKPEGSSSSAPLSHLRMALRSLRPFRIFSVFLSTTGKIAQVSGPKEFDLSAPAFTTLGWDQLARPLPVKSKGVSCADIGFDYQVHLGRPMFGARYDVLLEAVKASWAPKSRETGVPSNFMMFVEEKLSGWAGIKEFPAAVKFAVLSQRFPLEFKVHNEAEMEQVHRNLRVCVSMDKSFVSMVTTASSEPLLSEAASHLMRRENFNAPAALLEVMREGSIHTGDCNELIVLLLLTLARDEVASRQVECGAFFGVVPFLKALFVSRSEEPSSDTDDDIDVYPVSPSEELSPDIEDVLEAHPSVYRAEHEKDIPLKDAFENTSMHFNHFLKRGEPNGLDFACIVGFLARNAAVMCPKSQPGINGAIPMVSGPTILRTKTGLFLFRVKIDDEEEEYAVPDVKLFTTMDPRSFGFEDLDVPVIRVVFSLGGRRPALRVVPQSSEPGEFTSYDIWASGLFKGVFCACKDYRSPWRDLLAVSSGWKSIYSEKDSPQRELQMQTTPMAGKDDAFWQWIGPAWKTH</sequence>
<dbReference type="PANTHER" id="PTHR33266">
    <property type="entry name" value="CHROMOSOME 15, WHOLE GENOME SHOTGUN SEQUENCE"/>
    <property type="match status" value="1"/>
</dbReference>
<dbReference type="AlphaFoldDB" id="A0A0D7ANW3"/>
<accession>A0A0D7ANW3</accession>
<organism evidence="1 2">
    <name type="scientific">Fistulina hepatica ATCC 64428</name>
    <dbReference type="NCBI Taxonomy" id="1128425"/>
    <lineage>
        <taxon>Eukaryota</taxon>
        <taxon>Fungi</taxon>
        <taxon>Dikarya</taxon>
        <taxon>Basidiomycota</taxon>
        <taxon>Agaricomycotina</taxon>
        <taxon>Agaricomycetes</taxon>
        <taxon>Agaricomycetidae</taxon>
        <taxon>Agaricales</taxon>
        <taxon>Fistulinaceae</taxon>
        <taxon>Fistulina</taxon>
    </lineage>
</organism>
<protein>
    <submittedName>
        <fullName evidence="1">Uncharacterized protein</fullName>
    </submittedName>
</protein>
<dbReference type="OrthoDB" id="107110at2759"/>
<evidence type="ECO:0000313" key="2">
    <source>
        <dbReference type="Proteomes" id="UP000054144"/>
    </source>
</evidence>
<proteinExistence type="predicted"/>